<protein>
    <submittedName>
        <fullName evidence="3">MBL fold metallo-hydrolase</fullName>
    </submittedName>
</protein>
<feature type="transmembrane region" description="Helical" evidence="1">
    <location>
        <begin position="21"/>
        <end position="42"/>
    </location>
</feature>
<evidence type="ECO:0000256" key="1">
    <source>
        <dbReference type="SAM" id="Phobius"/>
    </source>
</evidence>
<reference evidence="3 4" key="2">
    <citation type="submission" date="2023-10" db="EMBL/GenBank/DDBJ databases">
        <authorList>
            <person name="Han X.F."/>
        </authorList>
    </citation>
    <scope>NUCLEOTIDE SEQUENCE [LARGE SCALE GENOMIC DNA]</scope>
    <source>
        <strain evidence="3 4">KCTC 39840</strain>
    </source>
</reference>
<dbReference type="RefSeq" id="WP_318595166.1">
    <property type="nucleotide sequence ID" value="NZ_JAWSTH010000001.1"/>
</dbReference>
<dbReference type="PANTHER" id="PTHR42951">
    <property type="entry name" value="METALLO-BETA-LACTAMASE DOMAIN-CONTAINING"/>
    <property type="match status" value="1"/>
</dbReference>
<organism evidence="3 4">
    <name type="scientific">Conexibacter stalactiti</name>
    <dbReference type="NCBI Taxonomy" id="1940611"/>
    <lineage>
        <taxon>Bacteria</taxon>
        <taxon>Bacillati</taxon>
        <taxon>Actinomycetota</taxon>
        <taxon>Thermoleophilia</taxon>
        <taxon>Solirubrobacterales</taxon>
        <taxon>Conexibacteraceae</taxon>
        <taxon>Conexibacter</taxon>
    </lineage>
</organism>
<keyword evidence="1" id="KW-0812">Transmembrane</keyword>
<dbReference type="InterPro" id="IPR050855">
    <property type="entry name" value="NDM-1-like"/>
</dbReference>
<dbReference type="SUPFAM" id="SSF56281">
    <property type="entry name" value="Metallo-hydrolase/oxidoreductase"/>
    <property type="match status" value="1"/>
</dbReference>
<evidence type="ECO:0000313" key="3">
    <source>
        <dbReference type="EMBL" id="MDW5592909.1"/>
    </source>
</evidence>
<keyword evidence="1" id="KW-0472">Membrane</keyword>
<dbReference type="SMART" id="SM00849">
    <property type="entry name" value="Lactamase_B"/>
    <property type="match status" value="1"/>
</dbReference>
<gene>
    <name evidence="3" type="ORF">R7226_01070</name>
</gene>
<dbReference type="EMBL" id="JAWSTH010000001">
    <property type="protein sequence ID" value="MDW5592909.1"/>
    <property type="molecule type" value="Genomic_DNA"/>
</dbReference>
<reference evidence="4" key="1">
    <citation type="submission" date="2023-07" db="EMBL/GenBank/DDBJ databases">
        <title>Conexibacter stalactiti sp. nov., isolated from stalactites in a lava cave and emended description of the genus Conexibacter.</title>
        <authorList>
            <person name="Lee S.D."/>
        </authorList>
    </citation>
    <scope>NUCLEOTIDE SEQUENCE [LARGE SCALE GENOMIC DNA]</scope>
    <source>
        <strain evidence="4">KCTC 39840</strain>
    </source>
</reference>
<accession>A0ABU4HLK5</accession>
<dbReference type="Pfam" id="PF00753">
    <property type="entry name" value="Lactamase_B"/>
    <property type="match status" value="1"/>
</dbReference>
<dbReference type="InterPro" id="IPR001279">
    <property type="entry name" value="Metallo-B-lactamas"/>
</dbReference>
<dbReference type="Proteomes" id="UP001284601">
    <property type="component" value="Unassembled WGS sequence"/>
</dbReference>
<proteinExistence type="predicted"/>
<dbReference type="PANTHER" id="PTHR42951:SF17">
    <property type="entry name" value="METALLO-BETA-LACTAMASE DOMAIN-CONTAINING PROTEIN"/>
    <property type="match status" value="1"/>
</dbReference>
<name>A0ABU4HLK5_9ACTN</name>
<feature type="domain" description="Metallo-beta-lactamase" evidence="2">
    <location>
        <begin position="21"/>
        <end position="229"/>
    </location>
</feature>
<keyword evidence="4" id="KW-1185">Reference proteome</keyword>
<evidence type="ECO:0000313" key="4">
    <source>
        <dbReference type="Proteomes" id="UP001284601"/>
    </source>
</evidence>
<comment type="caution">
    <text evidence="3">The sequence shown here is derived from an EMBL/GenBank/DDBJ whole genome shotgun (WGS) entry which is preliminary data.</text>
</comment>
<sequence>MSRAPARRIERVEEQLDDGRFLCVFLLIGSAGAVLVDTGLAATPERTIAPALARLGLAWEDLRAVVVTHADVDHAGGLGAVRRLAPRAAVLAGAADRALIESSELLLARRYREFRDEHGIDQPEAFSAWVRANADDGAIDLALGGDGTLRVDGEWTVELLAAPGHTAGHLVVHDADSATVIAADAVLGGFSPGADGEPAFAPTYRFLPGYRETIARLAEIAPRRLLCSHLPPLEGGAVAAYLRESSDFADRCEAELLAALDGGGPSTLAELIEAMAPTVATWPDAARDTLAQPLVGHLEELCAQGRARRLPGRPARYARG</sequence>
<dbReference type="InterPro" id="IPR036866">
    <property type="entry name" value="RibonucZ/Hydroxyglut_hydro"/>
</dbReference>
<dbReference type="Gene3D" id="3.60.15.10">
    <property type="entry name" value="Ribonuclease Z/Hydroxyacylglutathione hydrolase-like"/>
    <property type="match status" value="1"/>
</dbReference>
<keyword evidence="1" id="KW-1133">Transmembrane helix</keyword>
<evidence type="ECO:0000259" key="2">
    <source>
        <dbReference type="SMART" id="SM00849"/>
    </source>
</evidence>